<evidence type="ECO:0000313" key="2">
    <source>
        <dbReference type="EMBL" id="SDK60501.1"/>
    </source>
</evidence>
<accession>A0A1G9D9F3</accession>
<sequence length="199" mass="23972">MTLTVQFAAILTMIAGGVYVGAAIDTFRRFEKGWKHRLFFSYSLEICFWLLQTLILFYLLYRVNQGELRLYIFLAILCGFAAYKALFEQMYRKLLEKLIDLTRLIYRFFSRLFKLLVIKPITGLFRLIFLALTGFWIVLLWLLAVIVKVLIFPFQLLIKMVWALMPQYLKKYFYKVAGFYSKIKNTLRKWWRSIHNKRR</sequence>
<dbReference type="EMBL" id="FNFL01000010">
    <property type="protein sequence ID" value="SDK60501.1"/>
    <property type="molecule type" value="Genomic_DNA"/>
</dbReference>
<dbReference type="Proteomes" id="UP000198694">
    <property type="component" value="Unassembled WGS sequence"/>
</dbReference>
<dbReference type="Pfam" id="PF09578">
    <property type="entry name" value="Spore_YabQ"/>
    <property type="match status" value="1"/>
</dbReference>
<reference evidence="2 3" key="1">
    <citation type="submission" date="2016-10" db="EMBL/GenBank/DDBJ databases">
        <authorList>
            <person name="de Groot N.N."/>
        </authorList>
    </citation>
    <scope>NUCLEOTIDE SEQUENCE [LARGE SCALE GENOMIC DNA]</scope>
    <source>
        <strain evidence="2 3">CGMCC 1.6502</strain>
    </source>
</reference>
<feature type="transmembrane region" description="Helical" evidence="1">
    <location>
        <begin position="6"/>
        <end position="27"/>
    </location>
</feature>
<name>A0A1G9D9F3_9BACI</name>
<keyword evidence="3" id="KW-1185">Reference proteome</keyword>
<feature type="transmembrane region" description="Helical" evidence="1">
    <location>
        <begin position="135"/>
        <end position="158"/>
    </location>
</feature>
<protein>
    <submittedName>
        <fullName evidence="2">Spore cortex biosynthesis protein YabQ</fullName>
    </submittedName>
</protein>
<evidence type="ECO:0000313" key="3">
    <source>
        <dbReference type="Proteomes" id="UP000198694"/>
    </source>
</evidence>
<dbReference type="InterPro" id="IPR019074">
    <property type="entry name" value="YabQ"/>
</dbReference>
<feature type="transmembrane region" description="Helical" evidence="1">
    <location>
        <begin position="68"/>
        <end position="87"/>
    </location>
</feature>
<keyword evidence="1" id="KW-0472">Membrane</keyword>
<organism evidence="2 3">
    <name type="scientific">Sediminibacillus albus</name>
    <dbReference type="NCBI Taxonomy" id="407036"/>
    <lineage>
        <taxon>Bacteria</taxon>
        <taxon>Bacillati</taxon>
        <taxon>Bacillota</taxon>
        <taxon>Bacilli</taxon>
        <taxon>Bacillales</taxon>
        <taxon>Bacillaceae</taxon>
        <taxon>Sediminibacillus</taxon>
    </lineage>
</organism>
<dbReference type="NCBIfam" id="TIGR02893">
    <property type="entry name" value="spore_yabQ"/>
    <property type="match status" value="1"/>
</dbReference>
<dbReference type="OrthoDB" id="1653819at2"/>
<keyword evidence="1" id="KW-0812">Transmembrane</keyword>
<proteinExistence type="predicted"/>
<gene>
    <name evidence="2" type="ORF">SAMN05216243_0046</name>
</gene>
<dbReference type="AlphaFoldDB" id="A0A1G9D9F3"/>
<dbReference type="RefSeq" id="WP_093217485.1">
    <property type="nucleotide sequence ID" value="NZ_FNFL01000010.1"/>
</dbReference>
<feature type="transmembrane region" description="Helical" evidence="1">
    <location>
        <begin position="108"/>
        <end position="129"/>
    </location>
</feature>
<dbReference type="STRING" id="407036.SAMN05216243_0046"/>
<evidence type="ECO:0000256" key="1">
    <source>
        <dbReference type="SAM" id="Phobius"/>
    </source>
</evidence>
<feature type="transmembrane region" description="Helical" evidence="1">
    <location>
        <begin position="39"/>
        <end position="62"/>
    </location>
</feature>
<keyword evidence="1" id="KW-1133">Transmembrane helix</keyword>